<keyword evidence="3" id="KW-1185">Reference proteome</keyword>
<keyword evidence="1" id="KW-1133">Transmembrane helix</keyword>
<organism evidence="2 3">
    <name type="scientific">Granulicella aggregans</name>
    <dbReference type="NCBI Taxonomy" id="474949"/>
    <lineage>
        <taxon>Bacteria</taxon>
        <taxon>Pseudomonadati</taxon>
        <taxon>Acidobacteriota</taxon>
        <taxon>Terriglobia</taxon>
        <taxon>Terriglobales</taxon>
        <taxon>Acidobacteriaceae</taxon>
        <taxon>Granulicella</taxon>
    </lineage>
</organism>
<sequence>MKTDMMQVRHLRACRFWIGVVMAGLILSGVTAFPLETELHAFLGLLQSGPLRPFADWTHLLPWISRVHDALSETNRNYPFLAYGTDWLAFAHLVLAVVFIGPYRDPVRNKWVVTFGLIACAGVFPLALIAGPLRGLPLAWRLIDCSFGVFGGIPLLLCRRHILAMEREDDR</sequence>
<dbReference type="RefSeq" id="WP_246409184.1">
    <property type="nucleotide sequence ID" value="NZ_JACHIP010000004.1"/>
</dbReference>
<feature type="transmembrane region" description="Helical" evidence="1">
    <location>
        <begin position="112"/>
        <end position="132"/>
    </location>
</feature>
<name>A0A7W7ZF26_9BACT</name>
<comment type="caution">
    <text evidence="2">The sequence shown here is derived from an EMBL/GenBank/DDBJ whole genome shotgun (WGS) entry which is preliminary data.</text>
</comment>
<dbReference type="EMBL" id="JACHIP010000004">
    <property type="protein sequence ID" value="MBB5058765.1"/>
    <property type="molecule type" value="Genomic_DNA"/>
</dbReference>
<gene>
    <name evidence="2" type="ORF">HDF16_003479</name>
</gene>
<dbReference type="Proteomes" id="UP000540989">
    <property type="component" value="Unassembled WGS sequence"/>
</dbReference>
<evidence type="ECO:0000313" key="3">
    <source>
        <dbReference type="Proteomes" id="UP000540989"/>
    </source>
</evidence>
<evidence type="ECO:0000313" key="2">
    <source>
        <dbReference type="EMBL" id="MBB5058765.1"/>
    </source>
</evidence>
<evidence type="ECO:0000256" key="1">
    <source>
        <dbReference type="SAM" id="Phobius"/>
    </source>
</evidence>
<proteinExistence type="predicted"/>
<keyword evidence="1" id="KW-0812">Transmembrane</keyword>
<feature type="transmembrane region" description="Helical" evidence="1">
    <location>
        <begin position="80"/>
        <end position="100"/>
    </location>
</feature>
<keyword evidence="1" id="KW-0472">Membrane</keyword>
<accession>A0A7W7ZF26</accession>
<dbReference type="AlphaFoldDB" id="A0A7W7ZF26"/>
<feature type="transmembrane region" description="Helical" evidence="1">
    <location>
        <begin position="138"/>
        <end position="157"/>
    </location>
</feature>
<protein>
    <submittedName>
        <fullName evidence="2">Uncharacterized protein</fullName>
    </submittedName>
</protein>
<reference evidence="2 3" key="1">
    <citation type="submission" date="2020-08" db="EMBL/GenBank/DDBJ databases">
        <title>Genomic Encyclopedia of Type Strains, Phase IV (KMG-V): Genome sequencing to study the core and pangenomes of soil and plant-associated prokaryotes.</title>
        <authorList>
            <person name="Whitman W."/>
        </authorList>
    </citation>
    <scope>NUCLEOTIDE SEQUENCE [LARGE SCALE GENOMIC DNA]</scope>
    <source>
        <strain evidence="2 3">M8UP14</strain>
    </source>
</reference>